<dbReference type="InterPro" id="IPR005850">
    <property type="entry name" value="GalP_Utransf_C"/>
</dbReference>
<dbReference type="InterPro" id="IPR001937">
    <property type="entry name" value="GalP_UDPtransf1"/>
</dbReference>
<dbReference type="PANTHER" id="PTHR42763">
    <property type="entry name" value="ADP-GLUCOSE PHOSPHORYLASE"/>
    <property type="match status" value="1"/>
</dbReference>
<feature type="domain" description="Galactose-1-phosphate uridyl transferase C-terminal" evidence="9">
    <location>
        <begin position="186"/>
        <end position="273"/>
    </location>
</feature>
<dbReference type="Proteomes" id="UP001321445">
    <property type="component" value="Chromosome"/>
</dbReference>
<dbReference type="Pfam" id="PF01087">
    <property type="entry name" value="GalP_UDP_transf"/>
    <property type="match status" value="1"/>
</dbReference>
<evidence type="ECO:0000313" key="10">
    <source>
        <dbReference type="EMBL" id="BDY11741.1"/>
    </source>
</evidence>
<evidence type="ECO:0000256" key="4">
    <source>
        <dbReference type="ARBA" id="ARBA00022695"/>
    </source>
</evidence>
<dbReference type="SUPFAM" id="SSF54197">
    <property type="entry name" value="HIT-like"/>
    <property type="match status" value="2"/>
</dbReference>
<feature type="domain" description="Galactose-1-phosphate uridyl transferase N-terminal" evidence="8">
    <location>
        <begin position="3"/>
        <end position="174"/>
    </location>
</feature>
<evidence type="ECO:0000256" key="6">
    <source>
        <dbReference type="ARBA" id="ARBA00022833"/>
    </source>
</evidence>
<dbReference type="PANTHER" id="PTHR42763:SF2">
    <property type="entry name" value="ADP-GLUCOSE PHOSPHORYLASE"/>
    <property type="match status" value="1"/>
</dbReference>
<accession>A0ABM8FHH1</accession>
<evidence type="ECO:0000256" key="5">
    <source>
        <dbReference type="ARBA" id="ARBA00022723"/>
    </source>
</evidence>
<evidence type="ECO:0000256" key="3">
    <source>
        <dbReference type="ARBA" id="ARBA00022679"/>
    </source>
</evidence>
<keyword evidence="5" id="KW-0479">Metal-binding</keyword>
<dbReference type="EMBL" id="AP027370">
    <property type="protein sequence ID" value="BDY11741.1"/>
    <property type="molecule type" value="Genomic_DNA"/>
</dbReference>
<evidence type="ECO:0000259" key="9">
    <source>
        <dbReference type="Pfam" id="PF02744"/>
    </source>
</evidence>
<evidence type="ECO:0000259" key="8">
    <source>
        <dbReference type="Pfam" id="PF01087"/>
    </source>
</evidence>
<dbReference type="Pfam" id="PF02744">
    <property type="entry name" value="GalP_UDP_tr_C"/>
    <property type="match status" value="1"/>
</dbReference>
<dbReference type="InterPro" id="IPR036265">
    <property type="entry name" value="HIT-like_sf"/>
</dbReference>
<protein>
    <submittedName>
        <fullName evidence="10">Galactose-1-phosphate uridylyltransferase</fullName>
    </submittedName>
</protein>
<keyword evidence="7" id="KW-0119">Carbohydrate metabolism</keyword>
<keyword evidence="4 10" id="KW-0548">Nucleotidyltransferase</keyword>
<evidence type="ECO:0000256" key="1">
    <source>
        <dbReference type="ARBA" id="ARBA00001947"/>
    </source>
</evidence>
<keyword evidence="6" id="KW-0862">Zinc</keyword>
<dbReference type="RefSeq" id="WP_286336957.1">
    <property type="nucleotide sequence ID" value="NZ_AP027370.1"/>
</dbReference>
<comment type="similarity">
    <text evidence="2">Belongs to the galactose-1-phosphate uridylyltransferase type 1 family.</text>
</comment>
<proteinExistence type="inferred from homology"/>
<evidence type="ECO:0000256" key="7">
    <source>
        <dbReference type="ARBA" id="ARBA00023277"/>
    </source>
</evidence>
<dbReference type="GO" id="GO:0016779">
    <property type="term" value="F:nucleotidyltransferase activity"/>
    <property type="evidence" value="ECO:0007669"/>
    <property type="project" value="UniProtKB-KW"/>
</dbReference>
<dbReference type="InterPro" id="IPR005849">
    <property type="entry name" value="GalP_Utransf_N"/>
</dbReference>
<dbReference type="PIRSF" id="PIRSF000808">
    <property type="entry name" value="GalT"/>
    <property type="match status" value="1"/>
</dbReference>
<dbReference type="Gene3D" id="3.30.428.10">
    <property type="entry name" value="HIT-like"/>
    <property type="match status" value="2"/>
</dbReference>
<gene>
    <name evidence="10" type="ORF">HCR_00530</name>
</gene>
<dbReference type="InterPro" id="IPR053177">
    <property type="entry name" value="ADP-glucose_phosphorylase"/>
</dbReference>
<reference evidence="10 11" key="1">
    <citation type="submission" date="2023-03" db="EMBL/GenBank/DDBJ databases">
        <title>Description of Hydrogenimonas sp. ISO32.</title>
        <authorList>
            <person name="Mino S."/>
            <person name="Fukazawa S."/>
            <person name="Sawabe T."/>
        </authorList>
    </citation>
    <scope>NUCLEOTIDE SEQUENCE [LARGE SCALE GENOMIC DNA]</scope>
    <source>
        <strain evidence="10 11">ISO32</strain>
    </source>
</reference>
<sequence>MSEIRYDLIHDDYTLIAPERLHRPDCSKPHNVPMETPKTCPFCEGHEAMTPPEIFALRQNEPNTPGWKTRVVPNLYKAVQIEAPWRSEEVGIFEKWEGFGAHEVIVDTPRHLLRMDAWSEEEFFNWFYTMRVRLNDLKNDLRLVYFSLFKNHGHYGAATQPHPHTQLIALPVVPKRELQMLHHAYDFYRMHGHSLFESLLAQERRSGERIVVENDTFIALCPYASAFAFEVAIFSKEPRPALSDLDDMHLMELGKVLRNVMEALYDQLDDFDFNITINTPPMQKNSVTEDFFDDIPKMWRFGLRIIPRLFRLGGFELGSGMKINPVAPEEAASLLRGSLKENR</sequence>
<evidence type="ECO:0000313" key="11">
    <source>
        <dbReference type="Proteomes" id="UP001321445"/>
    </source>
</evidence>
<keyword evidence="11" id="KW-1185">Reference proteome</keyword>
<name>A0ABM8FHH1_9BACT</name>
<evidence type="ECO:0000256" key="2">
    <source>
        <dbReference type="ARBA" id="ARBA00010951"/>
    </source>
</evidence>
<keyword evidence="3" id="KW-0808">Transferase</keyword>
<comment type="cofactor">
    <cofactor evidence="1">
        <name>Zn(2+)</name>
        <dbReference type="ChEBI" id="CHEBI:29105"/>
    </cofactor>
</comment>
<organism evidence="10 11">
    <name type="scientific">Hydrogenimonas cancrithermarum</name>
    <dbReference type="NCBI Taxonomy" id="2993563"/>
    <lineage>
        <taxon>Bacteria</taxon>
        <taxon>Pseudomonadati</taxon>
        <taxon>Campylobacterota</taxon>
        <taxon>Epsilonproteobacteria</taxon>
        <taxon>Campylobacterales</taxon>
        <taxon>Hydrogenimonadaceae</taxon>
        <taxon>Hydrogenimonas</taxon>
    </lineage>
</organism>